<gene>
    <name evidence="5 7" type="primary">eutC</name>
    <name evidence="7" type="ORF">Q3C12_13025</name>
</gene>
<dbReference type="InterPro" id="IPR009246">
    <property type="entry name" value="EutC"/>
</dbReference>
<comment type="subunit">
    <text evidence="5">The basic unit is a heterodimer which dimerizes to form tetramers. The heterotetramers trimerize; 6 large subunits form a core ring with 6 small subunits projecting outwards.</text>
</comment>
<proteinExistence type="inferred from homology"/>
<accession>A0ABT8VAD2</accession>
<comment type="cofactor">
    <cofactor evidence="5">
        <name>adenosylcob(III)alamin</name>
        <dbReference type="ChEBI" id="CHEBI:18408"/>
    </cofactor>
    <text evidence="5">Binds between the large and small subunits.</text>
</comment>
<dbReference type="GO" id="GO:0008851">
    <property type="term" value="F:ethanolamine ammonia-lyase activity"/>
    <property type="evidence" value="ECO:0007669"/>
    <property type="project" value="UniProtKB-EC"/>
</dbReference>
<comment type="caution">
    <text evidence="7">The sequence shown here is derived from an EMBL/GenBank/DDBJ whole genome shotgun (WGS) entry which is preliminary data.</text>
</comment>
<keyword evidence="1 5" id="KW-0846">Cobalamin</keyword>
<dbReference type="NCBIfam" id="NF003971">
    <property type="entry name" value="PRK05465.1"/>
    <property type="match status" value="1"/>
</dbReference>
<dbReference type="Gene3D" id="3.40.50.11240">
    <property type="entry name" value="Ethanolamine ammonia-lyase light chain (EutC)"/>
    <property type="match status" value="1"/>
</dbReference>
<dbReference type="Gene3D" id="1.10.30.40">
    <property type="entry name" value="Ethanolamine ammonia-lyase light chain (EutC), N-terminal domain"/>
    <property type="match status" value="1"/>
</dbReference>
<evidence type="ECO:0000313" key="7">
    <source>
        <dbReference type="EMBL" id="MDO3677928.1"/>
    </source>
</evidence>
<dbReference type="Pfam" id="PF05985">
    <property type="entry name" value="EutC"/>
    <property type="match status" value="1"/>
</dbReference>
<reference evidence="7" key="1">
    <citation type="submission" date="2023-07" db="EMBL/GenBank/DDBJ databases">
        <authorList>
            <person name="Aktuganov G."/>
            <person name="Boyko T."/>
            <person name="Delegan Y."/>
            <person name="Galimzianova N."/>
            <person name="Gilvanova E."/>
            <person name="Korobov V."/>
            <person name="Kuzmina L."/>
            <person name="Melentiev A."/>
            <person name="Milman P."/>
            <person name="Ryabova A."/>
            <person name="Stupak E."/>
            <person name="Yasakov T."/>
            <person name="Zharikova N."/>
            <person name="Zhurenko E."/>
        </authorList>
    </citation>
    <scope>NUCLEOTIDE SEQUENCE</scope>
    <source>
        <strain evidence="7">IB-739</strain>
    </source>
</reference>
<evidence type="ECO:0000256" key="1">
    <source>
        <dbReference type="ARBA" id="ARBA00022628"/>
    </source>
</evidence>
<comment type="catalytic activity">
    <reaction evidence="5">
        <text>ethanolamine = acetaldehyde + NH4(+)</text>
        <dbReference type="Rhea" id="RHEA:15313"/>
        <dbReference type="ChEBI" id="CHEBI:15343"/>
        <dbReference type="ChEBI" id="CHEBI:28938"/>
        <dbReference type="ChEBI" id="CHEBI:57603"/>
        <dbReference type="EC" id="4.3.1.7"/>
    </reaction>
</comment>
<dbReference type="RefSeq" id="WP_302878601.1">
    <property type="nucleotide sequence ID" value="NZ_JARLKN010000060.1"/>
</dbReference>
<keyword evidence="8" id="KW-1185">Reference proteome</keyword>
<keyword evidence="4 5" id="KW-1283">Bacterial microcompartment</keyword>
<organism evidence="7 8">
    <name type="scientific">Paenibacillus ehimensis</name>
    <dbReference type="NCBI Taxonomy" id="79264"/>
    <lineage>
        <taxon>Bacteria</taxon>
        <taxon>Bacillati</taxon>
        <taxon>Bacillota</taxon>
        <taxon>Bacilli</taxon>
        <taxon>Bacillales</taxon>
        <taxon>Paenibacillaceae</taxon>
        <taxon>Paenibacillus</taxon>
    </lineage>
</organism>
<dbReference type="HAMAP" id="MF_00601">
    <property type="entry name" value="EutC"/>
    <property type="match status" value="1"/>
</dbReference>
<feature type="region of interest" description="Disordered" evidence="6">
    <location>
        <begin position="22"/>
        <end position="92"/>
    </location>
</feature>
<evidence type="ECO:0000256" key="4">
    <source>
        <dbReference type="ARBA" id="ARBA00024446"/>
    </source>
</evidence>
<protein>
    <recommendedName>
        <fullName evidence="5">Ethanolamine ammonia-lyase small subunit</fullName>
        <shortName evidence="5">EAL small subunit</shortName>
        <ecNumber evidence="5">4.3.1.7</ecNumber>
    </recommendedName>
</protein>
<keyword evidence="2 5" id="KW-0456">Lyase</keyword>
<dbReference type="PANTHER" id="PTHR39330:SF1">
    <property type="entry name" value="ETHANOLAMINE AMMONIA-LYASE SMALL SUBUNIT"/>
    <property type="match status" value="1"/>
</dbReference>
<dbReference type="InterPro" id="IPR042255">
    <property type="entry name" value="EutC_N"/>
</dbReference>
<dbReference type="EC" id="4.3.1.7" evidence="5"/>
<evidence type="ECO:0000256" key="3">
    <source>
        <dbReference type="ARBA" id="ARBA00023285"/>
    </source>
</evidence>
<name>A0ABT8VAD2_9BACL</name>
<feature type="binding site" evidence="5">
    <location>
        <position position="238"/>
    </location>
    <ligand>
        <name>adenosylcob(III)alamin</name>
        <dbReference type="ChEBI" id="CHEBI:18408"/>
    </ligand>
</feature>
<dbReference type="PANTHER" id="PTHR39330">
    <property type="entry name" value="ETHANOLAMINE AMMONIA-LYASE LIGHT CHAIN"/>
    <property type="match status" value="1"/>
</dbReference>
<dbReference type="EMBL" id="JAUMKJ010000014">
    <property type="protein sequence ID" value="MDO3677928.1"/>
    <property type="molecule type" value="Genomic_DNA"/>
</dbReference>
<comment type="subcellular location">
    <subcellularLocation>
        <location evidence="5">Bacterial microcompartment</location>
    </subcellularLocation>
</comment>
<feature type="binding site" evidence="5">
    <location>
        <position position="259"/>
    </location>
    <ligand>
        <name>adenosylcob(III)alamin</name>
        <dbReference type="ChEBI" id="CHEBI:18408"/>
    </ligand>
</feature>
<dbReference type="Proteomes" id="UP001168883">
    <property type="component" value="Unassembled WGS sequence"/>
</dbReference>
<comment type="similarity">
    <text evidence="5">Belongs to the EutC family.</text>
</comment>
<comment type="pathway">
    <text evidence="5">Amine and polyamine degradation; ethanolamine degradation.</text>
</comment>
<comment type="function">
    <text evidence="5">Catalyzes the deamination of various vicinal amino-alcohols to oxo compounds. Allows this organism to utilize ethanolamine as the sole source of nitrogen and carbon in the presence of external vitamin B12.</text>
</comment>
<evidence type="ECO:0000256" key="6">
    <source>
        <dbReference type="SAM" id="MobiDB-lite"/>
    </source>
</evidence>
<evidence type="ECO:0000256" key="2">
    <source>
        <dbReference type="ARBA" id="ARBA00023239"/>
    </source>
</evidence>
<keyword evidence="3 5" id="KW-0170">Cobalt</keyword>
<sequence>MTISLDRLVDQVMAELEKKLGAGAAGLAGTKDAPAPKSTADAGDSKQATAPSTGGGSQKDARQTPAMDAGPHAEDPGILGFGEQAAHNVPNPKWAEGMNELLASTPARIGVWRAGTRPLTREMLKFRCDHAAAVDSIYGEVNQAVLDEFGMFTVETRYGNTENYLKRPDMGRIVTDEGVELIRKRCVMKPQVQVVVSDGLSANAVDANLRDVYPSLLDSLEAYGLKTGTPFFVRGGRVAVMDQIGELLQPEVLVLLIGERPGLVSSKSMSAYMCFRPRQGTVESDRTVVSNIHRGGTPPVEAGAHIGTILKKMIEQQASGVRLEI</sequence>
<dbReference type="InterPro" id="IPR042251">
    <property type="entry name" value="EutC_C"/>
</dbReference>
<evidence type="ECO:0000313" key="8">
    <source>
        <dbReference type="Proteomes" id="UP001168883"/>
    </source>
</evidence>
<evidence type="ECO:0000256" key="5">
    <source>
        <dbReference type="HAMAP-Rule" id="MF_00601"/>
    </source>
</evidence>